<comment type="cofactor">
    <cofactor evidence="8">
        <name>Mn(2+)</name>
        <dbReference type="ChEBI" id="CHEBI:29035"/>
    </cofactor>
    <cofactor evidence="8">
        <name>Fe(2+)</name>
        <dbReference type="ChEBI" id="CHEBI:29033"/>
    </cofactor>
    <text evidence="8">Binds 1 Mn(2+) or Fe(2+) ion per subunit.</text>
</comment>
<dbReference type="InterPro" id="IPR036390">
    <property type="entry name" value="WH_DNA-bd_sf"/>
</dbReference>
<name>I5BWS2_9BACT</name>
<dbReference type="GO" id="GO:0008270">
    <property type="term" value="F:zinc ion binding"/>
    <property type="evidence" value="ECO:0007669"/>
    <property type="project" value="TreeGrafter"/>
</dbReference>
<evidence type="ECO:0000256" key="2">
    <source>
        <dbReference type="ARBA" id="ARBA00022491"/>
    </source>
</evidence>
<dbReference type="SUPFAM" id="SSF46785">
    <property type="entry name" value="Winged helix' DNA-binding domain"/>
    <property type="match status" value="1"/>
</dbReference>
<dbReference type="GO" id="GO:0045892">
    <property type="term" value="P:negative regulation of DNA-templated transcription"/>
    <property type="evidence" value="ECO:0007669"/>
    <property type="project" value="TreeGrafter"/>
</dbReference>
<evidence type="ECO:0000256" key="3">
    <source>
        <dbReference type="ARBA" id="ARBA00022833"/>
    </source>
</evidence>
<feature type="binding site" evidence="7">
    <location>
        <position position="98"/>
    </location>
    <ligand>
        <name>Zn(2+)</name>
        <dbReference type="ChEBI" id="CHEBI:29105"/>
    </ligand>
</feature>
<evidence type="ECO:0000256" key="5">
    <source>
        <dbReference type="ARBA" id="ARBA00023125"/>
    </source>
</evidence>
<feature type="binding site" evidence="7">
    <location>
        <position position="134"/>
    </location>
    <ligand>
        <name>Zn(2+)</name>
        <dbReference type="ChEBI" id="CHEBI:29105"/>
    </ligand>
</feature>
<protein>
    <submittedName>
        <fullName evidence="9">Fur family ferric uptake regulator</fullName>
    </submittedName>
</protein>
<keyword evidence="10" id="KW-1185">Reference proteome</keyword>
<feature type="binding site" evidence="7">
    <location>
        <position position="137"/>
    </location>
    <ligand>
        <name>Zn(2+)</name>
        <dbReference type="ChEBI" id="CHEBI:29105"/>
    </ligand>
</feature>
<evidence type="ECO:0000313" key="9">
    <source>
        <dbReference type="EMBL" id="EIM74024.1"/>
    </source>
</evidence>
<evidence type="ECO:0000256" key="8">
    <source>
        <dbReference type="PIRSR" id="PIRSR602481-2"/>
    </source>
</evidence>
<evidence type="ECO:0000256" key="1">
    <source>
        <dbReference type="ARBA" id="ARBA00007957"/>
    </source>
</evidence>
<dbReference type="GO" id="GO:1900376">
    <property type="term" value="P:regulation of secondary metabolite biosynthetic process"/>
    <property type="evidence" value="ECO:0007669"/>
    <property type="project" value="TreeGrafter"/>
</dbReference>
<keyword evidence="3 7" id="KW-0862">Zinc</keyword>
<dbReference type="STRING" id="1189621.A3SI_16747"/>
<dbReference type="OrthoDB" id="594893at2"/>
<organism evidence="9 10">
    <name type="scientific">Nitritalea halalkaliphila LW7</name>
    <dbReference type="NCBI Taxonomy" id="1189621"/>
    <lineage>
        <taxon>Bacteria</taxon>
        <taxon>Pseudomonadati</taxon>
        <taxon>Bacteroidota</taxon>
        <taxon>Cytophagia</taxon>
        <taxon>Cytophagales</taxon>
        <taxon>Cyclobacteriaceae</taxon>
        <taxon>Nitritalea</taxon>
    </lineage>
</organism>
<feature type="binding site" evidence="7">
    <location>
        <position position="101"/>
    </location>
    <ligand>
        <name>Zn(2+)</name>
        <dbReference type="ChEBI" id="CHEBI:29105"/>
    </ligand>
</feature>
<dbReference type="PANTHER" id="PTHR33202:SF22">
    <property type="entry name" value="HYDROGEN PEROXIDE SENSITIVE REPRESSOR"/>
    <property type="match status" value="1"/>
</dbReference>
<keyword evidence="2" id="KW-0678">Repressor</keyword>
<dbReference type="Gene3D" id="1.10.10.10">
    <property type="entry name" value="Winged helix-like DNA-binding domain superfamily/Winged helix DNA-binding domain"/>
    <property type="match status" value="1"/>
</dbReference>
<dbReference type="InterPro" id="IPR036388">
    <property type="entry name" value="WH-like_DNA-bd_sf"/>
</dbReference>
<dbReference type="Proteomes" id="UP000005551">
    <property type="component" value="Unassembled WGS sequence"/>
</dbReference>
<dbReference type="PANTHER" id="PTHR33202">
    <property type="entry name" value="ZINC UPTAKE REGULATION PROTEIN"/>
    <property type="match status" value="1"/>
</dbReference>
<proteinExistence type="inferred from homology"/>
<evidence type="ECO:0000256" key="4">
    <source>
        <dbReference type="ARBA" id="ARBA00023015"/>
    </source>
</evidence>
<keyword evidence="7" id="KW-0479">Metal-binding</keyword>
<evidence type="ECO:0000256" key="7">
    <source>
        <dbReference type="PIRSR" id="PIRSR602481-1"/>
    </source>
</evidence>
<feature type="binding site" evidence="8">
    <location>
        <position position="80"/>
    </location>
    <ligand>
        <name>Fe cation</name>
        <dbReference type="ChEBI" id="CHEBI:24875"/>
    </ligand>
</feature>
<dbReference type="RefSeq" id="WP_009056794.1">
    <property type="nucleotide sequence ID" value="NZ_AJYA01000051.1"/>
</dbReference>
<dbReference type="InterPro" id="IPR002481">
    <property type="entry name" value="FUR"/>
</dbReference>
<dbReference type="InterPro" id="IPR043135">
    <property type="entry name" value="Fur_C"/>
</dbReference>
<evidence type="ECO:0000256" key="6">
    <source>
        <dbReference type="ARBA" id="ARBA00023163"/>
    </source>
</evidence>
<evidence type="ECO:0000313" key="10">
    <source>
        <dbReference type="Proteomes" id="UP000005551"/>
    </source>
</evidence>
<sequence>MEELLQQKKLRITKCRLDVLALMGERKEALSHADLEQVLTPEHDRVTLYRTLKTYLEKDIVHKVLDDSGAVKYALCSHDHSHAVHDEEHSHDHVHFKCEVCGKTTCVESAVLPKIKLPQGFVEKEVNLLIQGICQQCNR</sequence>
<comment type="caution">
    <text evidence="9">The sequence shown here is derived from an EMBL/GenBank/DDBJ whole genome shotgun (WGS) entry which is preliminary data.</text>
</comment>
<dbReference type="GO" id="GO:0003700">
    <property type="term" value="F:DNA-binding transcription factor activity"/>
    <property type="evidence" value="ECO:0007669"/>
    <property type="project" value="InterPro"/>
</dbReference>
<dbReference type="PATRIC" id="fig|1189621.3.peg.3473"/>
<dbReference type="AlphaFoldDB" id="I5BWS2"/>
<reference evidence="9 10" key="1">
    <citation type="submission" date="2012-05" db="EMBL/GenBank/DDBJ databases">
        <title>Genome sequence of Nitritalea halalkaliphila LW7.</title>
        <authorList>
            <person name="Jangir P.K."/>
            <person name="Singh A."/>
            <person name="Shivaji S."/>
            <person name="Sharma R."/>
        </authorList>
    </citation>
    <scope>NUCLEOTIDE SEQUENCE [LARGE SCALE GENOMIC DNA]</scope>
    <source>
        <strain evidence="9 10">LW7</strain>
    </source>
</reference>
<keyword evidence="8" id="KW-0408">Iron</keyword>
<comment type="cofactor">
    <cofactor evidence="7">
        <name>Zn(2+)</name>
        <dbReference type="ChEBI" id="CHEBI:29105"/>
    </cofactor>
    <text evidence="7">Binds 1 zinc ion per subunit.</text>
</comment>
<keyword evidence="4" id="KW-0805">Transcription regulation</keyword>
<dbReference type="GO" id="GO:0000976">
    <property type="term" value="F:transcription cis-regulatory region binding"/>
    <property type="evidence" value="ECO:0007669"/>
    <property type="project" value="TreeGrafter"/>
</dbReference>
<comment type="similarity">
    <text evidence="1">Belongs to the Fur family.</text>
</comment>
<gene>
    <name evidence="9" type="ORF">A3SI_16747</name>
</gene>
<keyword evidence="5" id="KW-0238">DNA-binding</keyword>
<accession>I5BWS2</accession>
<dbReference type="Gene3D" id="3.30.1490.190">
    <property type="match status" value="1"/>
</dbReference>
<dbReference type="EMBL" id="AJYA01000051">
    <property type="protein sequence ID" value="EIM74024.1"/>
    <property type="molecule type" value="Genomic_DNA"/>
</dbReference>
<dbReference type="Pfam" id="PF01475">
    <property type="entry name" value="FUR"/>
    <property type="match status" value="1"/>
</dbReference>
<keyword evidence="6" id="KW-0804">Transcription</keyword>